<comment type="function">
    <text evidence="9">CRISPR (clustered regularly interspaced short palindromic repeat), is an adaptive immune system that provides protection against mobile genetic elements (viruses, transposable elements and conjugative plasmids). CRISPR clusters contain sequences complementary to antecedent mobile elements and target invading nucleic acids. CRISPR clusters are transcribed and processed into CRISPR RNA (crRNA). Functions as a ssRNA-specific endoribonuclease. Involved in the integration of spacer DNA into the CRISPR cassette.</text>
</comment>
<feature type="binding site" evidence="9">
    <location>
        <position position="14"/>
    </location>
    <ligand>
        <name>Mg(2+)</name>
        <dbReference type="ChEBI" id="CHEBI:18420"/>
        <note>catalytic</note>
    </ligand>
</feature>
<evidence type="ECO:0000256" key="3">
    <source>
        <dbReference type="ARBA" id="ARBA00022722"/>
    </source>
</evidence>
<dbReference type="GO" id="GO:0043571">
    <property type="term" value="P:maintenance of CRISPR repeat elements"/>
    <property type="evidence" value="ECO:0007669"/>
    <property type="project" value="UniProtKB-UniRule"/>
</dbReference>
<keyword evidence="3 9" id="KW-0540">Nuclease</keyword>
<proteinExistence type="inferred from homology"/>
<dbReference type="GO" id="GO:0051607">
    <property type="term" value="P:defense response to virus"/>
    <property type="evidence" value="ECO:0007669"/>
    <property type="project" value="UniProtKB-UniRule"/>
</dbReference>
<dbReference type="OrthoDB" id="9798176at2"/>
<dbReference type="GO" id="GO:0046872">
    <property type="term" value="F:metal ion binding"/>
    <property type="evidence" value="ECO:0007669"/>
    <property type="project" value="UniProtKB-UniRule"/>
</dbReference>
<dbReference type="Proteomes" id="UP000002964">
    <property type="component" value="Unassembled WGS sequence"/>
</dbReference>
<comment type="similarity">
    <text evidence="2 9">Belongs to the CRISPR-associated endoribonuclease Cas2 protein family.</text>
</comment>
<evidence type="ECO:0000256" key="7">
    <source>
        <dbReference type="ARBA" id="ARBA00022842"/>
    </source>
</evidence>
<comment type="subunit">
    <text evidence="9">Homodimer, forms a heterotetramer with a Cas1 homodimer.</text>
</comment>
<keyword evidence="8 9" id="KW-0051">Antiviral defense</keyword>
<evidence type="ECO:0000256" key="8">
    <source>
        <dbReference type="ARBA" id="ARBA00023118"/>
    </source>
</evidence>
<dbReference type="Gene3D" id="3.30.70.240">
    <property type="match status" value="1"/>
</dbReference>
<dbReference type="eggNOG" id="COG1343">
    <property type="taxonomic scope" value="Bacteria"/>
</dbReference>
<dbReference type="RefSeq" id="WP_009148087.1">
    <property type="nucleotide sequence ID" value="NZ_CP121471.1"/>
</dbReference>
<dbReference type="SUPFAM" id="SSF143430">
    <property type="entry name" value="TTP0101/SSO1404-like"/>
    <property type="match status" value="1"/>
</dbReference>
<keyword evidence="11" id="KW-1185">Reference proteome</keyword>
<organism evidence="10 11">
    <name type="scientific">Thiorhodovibrio frisius</name>
    <dbReference type="NCBI Taxonomy" id="631362"/>
    <lineage>
        <taxon>Bacteria</taxon>
        <taxon>Pseudomonadati</taxon>
        <taxon>Pseudomonadota</taxon>
        <taxon>Gammaproteobacteria</taxon>
        <taxon>Chromatiales</taxon>
        <taxon>Chromatiaceae</taxon>
        <taxon>Thiorhodovibrio</taxon>
    </lineage>
</organism>
<dbReference type="HAMAP" id="MF_01471">
    <property type="entry name" value="Cas2"/>
    <property type="match status" value="1"/>
</dbReference>
<sequence length="116" mass="12984">MAANQIRPYLLAYDIADRKRLVRVHRTVKGYGMPLQYSVFLVVGTSRTLDELLGELDDIINPKEDDIRVYPLPLQFDADQYGRQWLPGGIDIPANAGLTDALAAMVNAQNIRVGRT</sequence>
<gene>
    <name evidence="9" type="primary">cas2</name>
    <name evidence="10" type="ORF">Thi970DRAFT_01713</name>
</gene>
<comment type="cofactor">
    <cofactor evidence="1 9">
        <name>Mg(2+)</name>
        <dbReference type="ChEBI" id="CHEBI:18420"/>
    </cofactor>
</comment>
<dbReference type="CDD" id="cd09725">
    <property type="entry name" value="Cas2_I_II_III"/>
    <property type="match status" value="1"/>
</dbReference>
<keyword evidence="7 9" id="KW-0460">Magnesium</keyword>
<evidence type="ECO:0000313" key="11">
    <source>
        <dbReference type="Proteomes" id="UP000002964"/>
    </source>
</evidence>
<evidence type="ECO:0000256" key="9">
    <source>
        <dbReference type="HAMAP-Rule" id="MF_01471"/>
    </source>
</evidence>
<dbReference type="EC" id="3.1.-.-" evidence="9"/>
<name>H8Z1Q7_9GAMM</name>
<reference evidence="11" key="1">
    <citation type="submission" date="2011-06" db="EMBL/GenBank/DDBJ databases">
        <authorList>
            <consortium name="US DOE Joint Genome Institute (JGI-PGF)"/>
            <person name="Lucas S."/>
            <person name="Han J."/>
            <person name="Lapidus A."/>
            <person name="Cheng J.-F."/>
            <person name="Goodwin L."/>
            <person name="Pitluck S."/>
            <person name="Peters L."/>
            <person name="Land M.L."/>
            <person name="Hauser L."/>
            <person name="Vogl K."/>
            <person name="Liu Z."/>
            <person name="Overmann J."/>
            <person name="Frigaard N.-U."/>
            <person name="Bryant D.A."/>
            <person name="Woyke T.J."/>
        </authorList>
    </citation>
    <scope>NUCLEOTIDE SEQUENCE [LARGE SCALE GENOMIC DNA]</scope>
    <source>
        <strain evidence="11">970</strain>
    </source>
</reference>
<dbReference type="PANTHER" id="PTHR34405">
    <property type="entry name" value="CRISPR-ASSOCIATED ENDORIBONUCLEASE CAS2"/>
    <property type="match status" value="1"/>
</dbReference>
<protein>
    <recommendedName>
        <fullName evidence="9">CRISPR-associated endoribonuclease Cas2</fullName>
        <ecNumber evidence="9">3.1.-.-</ecNumber>
    </recommendedName>
</protein>
<dbReference type="GO" id="GO:0016787">
    <property type="term" value="F:hydrolase activity"/>
    <property type="evidence" value="ECO:0007669"/>
    <property type="project" value="UniProtKB-KW"/>
</dbReference>
<evidence type="ECO:0000313" key="10">
    <source>
        <dbReference type="EMBL" id="EIC21502.1"/>
    </source>
</evidence>
<keyword evidence="4 9" id="KW-0479">Metal-binding</keyword>
<dbReference type="GO" id="GO:0004521">
    <property type="term" value="F:RNA endonuclease activity"/>
    <property type="evidence" value="ECO:0007669"/>
    <property type="project" value="InterPro"/>
</dbReference>
<dbReference type="InterPro" id="IPR021127">
    <property type="entry name" value="CRISPR_associated_Cas2"/>
</dbReference>
<keyword evidence="6 9" id="KW-0378">Hydrolase</keyword>
<dbReference type="EMBL" id="JH603169">
    <property type="protein sequence ID" value="EIC21502.1"/>
    <property type="molecule type" value="Genomic_DNA"/>
</dbReference>
<accession>H8Z1Q7</accession>
<dbReference type="NCBIfam" id="TIGR01573">
    <property type="entry name" value="cas2"/>
    <property type="match status" value="1"/>
</dbReference>
<dbReference type="PANTHER" id="PTHR34405:SF3">
    <property type="entry name" value="CRISPR-ASSOCIATED ENDORIBONUCLEASE CAS2 3"/>
    <property type="match status" value="1"/>
</dbReference>
<dbReference type="AlphaFoldDB" id="H8Z1Q7"/>
<evidence type="ECO:0000256" key="2">
    <source>
        <dbReference type="ARBA" id="ARBA00009959"/>
    </source>
</evidence>
<evidence type="ECO:0000256" key="6">
    <source>
        <dbReference type="ARBA" id="ARBA00022801"/>
    </source>
</evidence>
<dbReference type="InterPro" id="IPR019199">
    <property type="entry name" value="Virulence_VapD/CRISPR_Cas2"/>
</dbReference>
<dbReference type="HOGENOM" id="CLU_161124_1_0_6"/>
<dbReference type="Pfam" id="PF09827">
    <property type="entry name" value="CRISPR_Cas2"/>
    <property type="match status" value="1"/>
</dbReference>
<reference evidence="10 11" key="2">
    <citation type="submission" date="2011-11" db="EMBL/GenBank/DDBJ databases">
        <authorList>
            <consortium name="US DOE Joint Genome Institute"/>
            <person name="Lucas S."/>
            <person name="Han J."/>
            <person name="Lapidus A."/>
            <person name="Cheng J.-F."/>
            <person name="Goodwin L."/>
            <person name="Pitluck S."/>
            <person name="Peters L."/>
            <person name="Ovchinnikova G."/>
            <person name="Zhang X."/>
            <person name="Detter J.C."/>
            <person name="Han C."/>
            <person name="Tapia R."/>
            <person name="Land M."/>
            <person name="Hauser L."/>
            <person name="Kyrpides N."/>
            <person name="Ivanova N."/>
            <person name="Pagani I."/>
            <person name="Vogl K."/>
            <person name="Liu Z."/>
            <person name="Overmann J."/>
            <person name="Frigaard N.-U."/>
            <person name="Bryant D."/>
            <person name="Woyke T."/>
        </authorList>
    </citation>
    <scope>NUCLEOTIDE SEQUENCE [LARGE SCALE GENOMIC DNA]</scope>
    <source>
        <strain evidence="10 11">970</strain>
    </source>
</reference>
<evidence type="ECO:0000256" key="5">
    <source>
        <dbReference type="ARBA" id="ARBA00022759"/>
    </source>
</evidence>
<evidence type="ECO:0000256" key="4">
    <source>
        <dbReference type="ARBA" id="ARBA00022723"/>
    </source>
</evidence>
<evidence type="ECO:0000256" key="1">
    <source>
        <dbReference type="ARBA" id="ARBA00001946"/>
    </source>
</evidence>
<dbReference type="STRING" id="631362.Thi970DRAFT_01713"/>
<keyword evidence="5 9" id="KW-0255">Endonuclease</keyword>